<evidence type="ECO:0000313" key="5">
    <source>
        <dbReference type="Proteomes" id="UP000050424"/>
    </source>
</evidence>
<dbReference type="OrthoDB" id="7464126at2759"/>
<organism evidence="4 5">
    <name type="scientific">Neonectria ditissima</name>
    <dbReference type="NCBI Taxonomy" id="78410"/>
    <lineage>
        <taxon>Eukaryota</taxon>
        <taxon>Fungi</taxon>
        <taxon>Dikarya</taxon>
        <taxon>Ascomycota</taxon>
        <taxon>Pezizomycotina</taxon>
        <taxon>Sordariomycetes</taxon>
        <taxon>Hypocreomycetidae</taxon>
        <taxon>Hypocreales</taxon>
        <taxon>Nectriaceae</taxon>
        <taxon>Neonectria</taxon>
    </lineage>
</organism>
<dbReference type="InterPro" id="IPR054471">
    <property type="entry name" value="GPIID_WHD"/>
</dbReference>
<keyword evidence="2" id="KW-0175">Coiled coil</keyword>
<evidence type="ECO:0000256" key="2">
    <source>
        <dbReference type="SAM" id="Coils"/>
    </source>
</evidence>
<dbReference type="Pfam" id="PF24883">
    <property type="entry name" value="NPHP3_N"/>
    <property type="match status" value="1"/>
</dbReference>
<evidence type="ECO:0000313" key="4">
    <source>
        <dbReference type="EMBL" id="KPM39248.1"/>
    </source>
</evidence>
<dbReference type="InterPro" id="IPR027417">
    <property type="entry name" value="P-loop_NTPase"/>
</dbReference>
<keyword evidence="1" id="KW-0677">Repeat</keyword>
<dbReference type="Pfam" id="PF22939">
    <property type="entry name" value="WHD_GPIID"/>
    <property type="match status" value="1"/>
</dbReference>
<evidence type="ECO:0000256" key="1">
    <source>
        <dbReference type="ARBA" id="ARBA00022737"/>
    </source>
</evidence>
<gene>
    <name evidence="4" type="ORF">AK830_g7313</name>
</gene>
<dbReference type="Proteomes" id="UP000050424">
    <property type="component" value="Unassembled WGS sequence"/>
</dbReference>
<dbReference type="STRING" id="78410.A0A0P7BF71"/>
<accession>A0A0P7BF71</accession>
<comment type="caution">
    <text evidence="4">The sequence shown here is derived from an EMBL/GenBank/DDBJ whole genome shotgun (WGS) entry which is preliminary data.</text>
</comment>
<sequence length="1297" mass="147471">MSLPQQPNSENSALVRPNAGKIAKGPAEDLENAVARFQAILSDEHRIKLQNLRGAPHDSQAVIAFTAELDRLDPNRRGKSVASRLASFLQTIQQFSPVVDTYVQSNPQLAALIWGSVRLTFLLLANFTSYFQSFVELLNGFAGLCSRFTEYQLIFAQSRRLKDSIFQFHSSVVLCCERIVVIICRPLRSHAWKALTQSFQSEVRSFVDDIKAKAEAVGQEIQLAKAQADHTEQKCQAEERKEAATSRKQLSSWFSKSKAELVRIEEKEKKQTAGVYFILLFIYERQPNRILDQRRHRILKNLSSYNHTTAFYSTRNKRHFGTAEWILNTPEFKDWYESDESAVFHVTGKIGSGKSVLASRIVESLCQRKQHNQFISFFFSRFDDLDSLKAHTIIRSLIQQVLASVSSDSISLLSATELAESLKVAQDQYFSFDTLQDLLHKSCDFFEKWIVVVDGVDECPPDEQTQLYRFLSRCVEDNPSSHKIKILLSSRETTQIHIDRIFKSVSRLTTGFNRTSADIKVYAEDVLQAKLSSMQLVVGDAAIIDQIIDVIAAKEQGMFLWVFLTIEDLCSCKNDKEIRQALENLPTNLPAVFDRALARIVQYRHQSIAQNVFKLVAGVRRPLRLPELREALSLRIGQTNLDLDDLISGVERVTNWCENLIHFEETDNTVHFGHHSIREFLLQPAAGPFGEFHFDLEDADHHVAELCVTYLNLDNFRTALVETRKNDVSPDPTPDLEISMAAIAGQTMQTALKGSLGNRWGVWTRNKLKSNTWTAVSHIAESIVPMNATRGPTDATWGEFWYYAASSWLLHKVKIQNQSMSKTWNLVRRLLTDPPPALTAPWMDNEWRGSYAAKHSQQSVPFYEDLVKQESDSQKSSLLFAIAFFSDQNTALTCRAFLELGAIAKHTEMIENAIRFMAINARHVDCPNRCLVRARQYLSHKRLLQVVTWCIAQGVQSWPASLEEFEEECDCGSERTIGLHDDITMLISKGYRRHENPNMLPFAQISLGDGNMSGFPIEFFVESDEHATLYPVKTPCGKSVMDITAATPSRYGPQQIDWVLDQIGWSNDSASTTVRQYVTDGLYEAMKAGIPANTKVLLGACSQSGGPYPRDIEMWCSVLWESFCFFWPVGVAVEMMQTFLEVLEGEKCHQAYWKLHRLAVLSKNWPLIAVLENRQRGWGVYYKLEFEQQEAETSTKQNPIPETVWEWVEMVYACNSCLPERLRGLQYDSCLFQDLFGQDEFQFCSSHGLGLREFTFANANSIDNEAWAHLEEVLARTSKHSAQQSPLRYLPGVVDLP</sequence>
<dbReference type="EMBL" id="LKCW01000112">
    <property type="protein sequence ID" value="KPM39248.1"/>
    <property type="molecule type" value="Genomic_DNA"/>
</dbReference>
<dbReference type="InterPro" id="IPR056125">
    <property type="entry name" value="DUF7708"/>
</dbReference>
<dbReference type="InterPro" id="IPR007111">
    <property type="entry name" value="NACHT_NTPase"/>
</dbReference>
<name>A0A0P7BF71_9HYPO</name>
<reference evidence="4 5" key="1">
    <citation type="submission" date="2015-09" db="EMBL/GenBank/DDBJ databases">
        <title>Draft genome of a European isolate of the apple canker pathogen Neonectria ditissima.</title>
        <authorList>
            <person name="Gomez-Cortecero A."/>
            <person name="Harrison R.J."/>
            <person name="Armitage A.D."/>
        </authorList>
    </citation>
    <scope>NUCLEOTIDE SEQUENCE [LARGE SCALE GENOMIC DNA]</scope>
    <source>
        <strain evidence="4 5">R09/05</strain>
    </source>
</reference>
<dbReference type="PANTHER" id="PTHR10039:SF10">
    <property type="entry name" value="NACHT DOMAIN-CONTAINING PROTEIN"/>
    <property type="match status" value="1"/>
</dbReference>
<feature type="domain" description="NACHT" evidence="3">
    <location>
        <begin position="342"/>
        <end position="491"/>
    </location>
</feature>
<dbReference type="Gene3D" id="3.40.50.300">
    <property type="entry name" value="P-loop containing nucleotide triphosphate hydrolases"/>
    <property type="match status" value="1"/>
</dbReference>
<feature type="coiled-coil region" evidence="2">
    <location>
        <begin position="207"/>
        <end position="241"/>
    </location>
</feature>
<dbReference type="Pfam" id="PF24809">
    <property type="entry name" value="DUF7708"/>
    <property type="match status" value="1"/>
</dbReference>
<dbReference type="PROSITE" id="PS50837">
    <property type="entry name" value="NACHT"/>
    <property type="match status" value="1"/>
</dbReference>
<dbReference type="PANTHER" id="PTHR10039">
    <property type="entry name" value="AMELOGENIN"/>
    <property type="match status" value="1"/>
</dbReference>
<evidence type="ECO:0000259" key="3">
    <source>
        <dbReference type="PROSITE" id="PS50837"/>
    </source>
</evidence>
<proteinExistence type="predicted"/>
<dbReference type="InterPro" id="IPR056884">
    <property type="entry name" value="NPHP3-like_N"/>
</dbReference>
<protein>
    <recommendedName>
        <fullName evidence="3">NACHT domain-containing protein</fullName>
    </recommendedName>
</protein>
<keyword evidence="5" id="KW-1185">Reference proteome</keyword>
<dbReference type="SUPFAM" id="SSF52540">
    <property type="entry name" value="P-loop containing nucleoside triphosphate hydrolases"/>
    <property type="match status" value="1"/>
</dbReference>